<dbReference type="SUPFAM" id="SSF54593">
    <property type="entry name" value="Glyoxalase/Bleomycin resistance protein/Dihydroxybiphenyl dioxygenase"/>
    <property type="match status" value="1"/>
</dbReference>
<protein>
    <submittedName>
        <fullName evidence="1">VOC family protein</fullName>
    </submittedName>
</protein>
<keyword evidence="2" id="KW-1185">Reference proteome</keyword>
<organism evidence="1 2">
    <name type="scientific">Tsukamurella conjunctivitidis</name>
    <dbReference type="NCBI Taxonomy" id="2592068"/>
    <lineage>
        <taxon>Bacteria</taxon>
        <taxon>Bacillati</taxon>
        <taxon>Actinomycetota</taxon>
        <taxon>Actinomycetes</taxon>
        <taxon>Mycobacteriales</taxon>
        <taxon>Tsukamurellaceae</taxon>
        <taxon>Tsukamurella</taxon>
    </lineage>
</organism>
<accession>A0A5C5RPX1</accession>
<gene>
    <name evidence="1" type="ORF">FK530_23910</name>
</gene>
<reference evidence="1 2" key="1">
    <citation type="submission" date="2019-06" db="EMBL/GenBank/DDBJ databases">
        <title>Tsukamurella conjunctivitidis sp. nov., Tsukamurella assacharolytica sp. nov. and Tsukamurella sputae sp. nov. isolated from patients with conjunctivitis, bacteraemia (lymphoma) and respiratory infection (sputum) in Hong Kong.</title>
        <authorList>
            <person name="Teng J.L.L."/>
            <person name="Lee H.H."/>
            <person name="Fong J.Y.H."/>
            <person name="Fok K.M.N."/>
            <person name="Lau S.K.P."/>
            <person name="Woo P.C.Y."/>
        </authorList>
    </citation>
    <scope>NUCLEOTIDE SEQUENCE [LARGE SCALE GENOMIC DNA]</scope>
    <source>
        <strain evidence="1 2">HKU72</strain>
    </source>
</reference>
<sequence length="106" mass="11345">MSTQGVAAFYITTHNWGATAKFLTDLGFTVDFETDHNSGQLTAPEGPSIFVAEVPASEPTGISPVVRIDDEAAFDAAFADTHYGAREATLRDPDGRTWVVQASALR</sequence>
<comment type="caution">
    <text evidence="1">The sequence shown here is derived from an EMBL/GenBank/DDBJ whole genome shotgun (WGS) entry which is preliminary data.</text>
</comment>
<dbReference type="OrthoDB" id="3213536at2"/>
<proteinExistence type="predicted"/>
<evidence type="ECO:0000313" key="1">
    <source>
        <dbReference type="EMBL" id="TWS24553.1"/>
    </source>
</evidence>
<dbReference type="AlphaFoldDB" id="A0A5C5RPX1"/>
<dbReference type="RefSeq" id="WP_146489365.1">
    <property type="nucleotide sequence ID" value="NZ_VIGX01000034.1"/>
</dbReference>
<dbReference type="InterPro" id="IPR029068">
    <property type="entry name" value="Glyas_Bleomycin-R_OHBP_Dase"/>
</dbReference>
<dbReference type="Proteomes" id="UP000319375">
    <property type="component" value="Unassembled WGS sequence"/>
</dbReference>
<dbReference type="EMBL" id="VIGX01000034">
    <property type="protein sequence ID" value="TWS24553.1"/>
    <property type="molecule type" value="Genomic_DNA"/>
</dbReference>
<dbReference type="Gene3D" id="3.10.180.10">
    <property type="entry name" value="2,3-Dihydroxybiphenyl 1,2-Dioxygenase, domain 1"/>
    <property type="match status" value="1"/>
</dbReference>
<name>A0A5C5RPX1_9ACTN</name>
<evidence type="ECO:0000313" key="2">
    <source>
        <dbReference type="Proteomes" id="UP000319375"/>
    </source>
</evidence>